<evidence type="ECO:0000313" key="3">
    <source>
        <dbReference type="Proteomes" id="UP001294412"/>
    </source>
</evidence>
<feature type="transmembrane region" description="Helical" evidence="1">
    <location>
        <begin position="30"/>
        <end position="49"/>
    </location>
</feature>
<reference evidence="2 3" key="1">
    <citation type="submission" date="2023-12" db="EMBL/GenBank/DDBJ databases">
        <title>Description of Novel Strain Fulvimarina sp. 2208YS6-2-32 isolated from Uroteuthis (Photololigo) edulis.</title>
        <authorList>
            <person name="Park J.-S."/>
        </authorList>
    </citation>
    <scope>NUCLEOTIDE SEQUENCE [LARGE SCALE GENOMIC DNA]</scope>
    <source>
        <strain evidence="2 3">2208YS6-2-32</strain>
    </source>
</reference>
<keyword evidence="1" id="KW-0472">Membrane</keyword>
<evidence type="ECO:0000256" key="1">
    <source>
        <dbReference type="SAM" id="Phobius"/>
    </source>
</evidence>
<keyword evidence="1" id="KW-1133">Transmembrane helix</keyword>
<evidence type="ECO:0000313" key="2">
    <source>
        <dbReference type="EMBL" id="MDY8107663.1"/>
    </source>
</evidence>
<keyword evidence="3" id="KW-1185">Reference proteome</keyword>
<organism evidence="2 3">
    <name type="scientific">Fulvimarina uroteuthidis</name>
    <dbReference type="NCBI Taxonomy" id="3098149"/>
    <lineage>
        <taxon>Bacteria</taxon>
        <taxon>Pseudomonadati</taxon>
        <taxon>Pseudomonadota</taxon>
        <taxon>Alphaproteobacteria</taxon>
        <taxon>Hyphomicrobiales</taxon>
        <taxon>Aurantimonadaceae</taxon>
        <taxon>Fulvimarina</taxon>
    </lineage>
</organism>
<protein>
    <recommendedName>
        <fullName evidence="4">NnrU protein</fullName>
    </recommendedName>
</protein>
<accession>A0ABU5HYM8</accession>
<evidence type="ECO:0008006" key="4">
    <source>
        <dbReference type="Google" id="ProtNLM"/>
    </source>
</evidence>
<sequence length="51" mass="5744">MSKILSLLFLILMVAHLVRPFGVPGLRRRADFWKIALAGLAIFSLVILIRP</sequence>
<dbReference type="EMBL" id="JAXLPB010000001">
    <property type="protein sequence ID" value="MDY8107663.1"/>
    <property type="molecule type" value="Genomic_DNA"/>
</dbReference>
<dbReference type="RefSeq" id="WP_322184872.1">
    <property type="nucleotide sequence ID" value="NZ_JAXLPB010000001.1"/>
</dbReference>
<gene>
    <name evidence="2" type="ORF">U0C82_00680</name>
</gene>
<proteinExistence type="predicted"/>
<comment type="caution">
    <text evidence="2">The sequence shown here is derived from an EMBL/GenBank/DDBJ whole genome shotgun (WGS) entry which is preliminary data.</text>
</comment>
<name>A0ABU5HYM8_9HYPH</name>
<dbReference type="Proteomes" id="UP001294412">
    <property type="component" value="Unassembled WGS sequence"/>
</dbReference>
<keyword evidence="1" id="KW-0812">Transmembrane</keyword>